<dbReference type="HOGENOM" id="CLU_2974849_0_0_11"/>
<dbReference type="STRING" id="247156.NFA_32800"/>
<evidence type="ECO:0000313" key="1">
    <source>
        <dbReference type="EMBL" id="BAD58127.1"/>
    </source>
</evidence>
<proteinExistence type="predicted"/>
<keyword evidence="2" id="KW-1185">Reference proteome</keyword>
<name>Q5YUL4_NOCFA</name>
<protein>
    <submittedName>
        <fullName evidence="1">Uncharacterized protein</fullName>
    </submittedName>
</protein>
<organism evidence="1 2">
    <name type="scientific">Nocardia farcinica (strain IFM 10152)</name>
    <dbReference type="NCBI Taxonomy" id="247156"/>
    <lineage>
        <taxon>Bacteria</taxon>
        <taxon>Bacillati</taxon>
        <taxon>Actinomycetota</taxon>
        <taxon>Actinomycetes</taxon>
        <taxon>Mycobacteriales</taxon>
        <taxon>Nocardiaceae</taxon>
        <taxon>Nocardia</taxon>
    </lineage>
</organism>
<sequence>MSEDLDHTDTRDFDDATRGLVAELDPPAITDGNGRVVWDIESYGFLAQDCPDTAHPGL</sequence>
<dbReference type="Proteomes" id="UP000006820">
    <property type="component" value="Chromosome"/>
</dbReference>
<reference evidence="1 2" key="1">
    <citation type="journal article" date="2004" name="Proc. Natl. Acad. Sci. U.S.A.">
        <title>The complete genomic sequence of Nocardia farcinica IFM 10152.</title>
        <authorList>
            <person name="Ishikawa J."/>
            <person name="Yamashita A."/>
            <person name="Mikami Y."/>
            <person name="Hoshino Y."/>
            <person name="Kurita H."/>
            <person name="Hotta K."/>
            <person name="Shiba T."/>
            <person name="Hattori M."/>
        </authorList>
    </citation>
    <scope>NUCLEOTIDE SEQUENCE [LARGE SCALE GENOMIC DNA]</scope>
    <source>
        <strain evidence="1 2">IFM 10152</strain>
    </source>
</reference>
<gene>
    <name evidence="1" type="ordered locus">NFA_32800</name>
</gene>
<dbReference type="SUPFAM" id="SSF56281">
    <property type="entry name" value="Metallo-hydrolase/oxidoreductase"/>
    <property type="match status" value="1"/>
</dbReference>
<accession>Q5YUL4</accession>
<dbReference type="Gene3D" id="3.60.15.30">
    <property type="entry name" value="Metallo-beta-lactamase domain"/>
    <property type="match status" value="1"/>
</dbReference>
<dbReference type="EMBL" id="AP006618">
    <property type="protein sequence ID" value="BAD58127.1"/>
    <property type="molecule type" value="Genomic_DNA"/>
</dbReference>
<dbReference type="KEGG" id="nfa:NFA_32800"/>
<dbReference type="AlphaFoldDB" id="Q5YUL4"/>
<evidence type="ECO:0000313" key="2">
    <source>
        <dbReference type="Proteomes" id="UP000006820"/>
    </source>
</evidence>
<dbReference type="eggNOG" id="COG2015">
    <property type="taxonomic scope" value="Bacteria"/>
</dbReference>
<dbReference type="InterPro" id="IPR036866">
    <property type="entry name" value="RibonucZ/Hydroxyglut_hydro"/>
</dbReference>